<gene>
    <name evidence="1" type="ORF">GCM10022254_44040</name>
</gene>
<evidence type="ECO:0000313" key="2">
    <source>
        <dbReference type="Proteomes" id="UP001501710"/>
    </source>
</evidence>
<organism evidence="1 2">
    <name type="scientific">Actinomadura meridiana</name>
    <dbReference type="NCBI Taxonomy" id="559626"/>
    <lineage>
        <taxon>Bacteria</taxon>
        <taxon>Bacillati</taxon>
        <taxon>Actinomycetota</taxon>
        <taxon>Actinomycetes</taxon>
        <taxon>Streptosporangiales</taxon>
        <taxon>Thermomonosporaceae</taxon>
        <taxon>Actinomadura</taxon>
    </lineage>
</organism>
<dbReference type="Pfam" id="PF13759">
    <property type="entry name" value="2OG-FeII_Oxy_5"/>
    <property type="match status" value="1"/>
</dbReference>
<dbReference type="EMBL" id="BAABAS010000015">
    <property type="protein sequence ID" value="GAA4235850.1"/>
    <property type="molecule type" value="Genomic_DNA"/>
</dbReference>
<comment type="caution">
    <text evidence="1">The sequence shown here is derived from an EMBL/GenBank/DDBJ whole genome shotgun (WGS) entry which is preliminary data.</text>
</comment>
<dbReference type="InterPro" id="IPR012668">
    <property type="entry name" value="CHP02466"/>
</dbReference>
<reference evidence="2" key="1">
    <citation type="journal article" date="2019" name="Int. J. Syst. Evol. Microbiol.">
        <title>The Global Catalogue of Microorganisms (GCM) 10K type strain sequencing project: providing services to taxonomists for standard genome sequencing and annotation.</title>
        <authorList>
            <consortium name="The Broad Institute Genomics Platform"/>
            <consortium name="The Broad Institute Genome Sequencing Center for Infectious Disease"/>
            <person name="Wu L."/>
            <person name="Ma J."/>
        </authorList>
    </citation>
    <scope>NUCLEOTIDE SEQUENCE [LARGE SCALE GENOMIC DNA]</scope>
    <source>
        <strain evidence="2">JCM 17440</strain>
    </source>
</reference>
<accession>A0ABP8C960</accession>
<sequence length="223" mass="24205">MTDTEISPAGDTVAAAPRHADPAERLVLEMWRTPVYQADCTGAAEHLPDLRKLVLDAEHADARTGALIGSSQTMLSWDDPSIDWLRHQIGIAGDTLARAVLGEAAEEIDDRDVHAEAWALVCHPGESLRPHTRHDSAWSGLLSVAADPTGDRDAGDLYLLDPRPAATGRANSPGAVRYSPVPGRMIAFPGWQAHWMRATAADSRLRIAIAWNITYHGPWSRTS</sequence>
<dbReference type="Gene3D" id="2.60.120.620">
    <property type="entry name" value="q2cbj1_9rhob like domain"/>
    <property type="match status" value="1"/>
</dbReference>
<evidence type="ECO:0000313" key="1">
    <source>
        <dbReference type="EMBL" id="GAA4235850.1"/>
    </source>
</evidence>
<protein>
    <recommendedName>
        <fullName evidence="3">2OG-Fe(II) oxygenase</fullName>
    </recommendedName>
</protein>
<dbReference type="Proteomes" id="UP001501710">
    <property type="component" value="Unassembled WGS sequence"/>
</dbReference>
<evidence type="ECO:0008006" key="3">
    <source>
        <dbReference type="Google" id="ProtNLM"/>
    </source>
</evidence>
<keyword evidence="2" id="KW-1185">Reference proteome</keyword>
<dbReference type="RefSeq" id="WP_344899539.1">
    <property type="nucleotide sequence ID" value="NZ_BAABAS010000015.1"/>
</dbReference>
<proteinExistence type="predicted"/>
<name>A0ABP8C960_9ACTN</name>